<feature type="signal peptide" evidence="1">
    <location>
        <begin position="1"/>
        <end position="28"/>
    </location>
</feature>
<evidence type="ECO:0000313" key="3">
    <source>
        <dbReference type="Proteomes" id="UP000050471"/>
    </source>
</evidence>
<dbReference type="OrthoDB" id="14727at2"/>
<feature type="chain" id="PRO_5006139862" evidence="1">
    <location>
        <begin position="29"/>
        <end position="157"/>
    </location>
</feature>
<keyword evidence="3" id="KW-1185">Reference proteome</keyword>
<dbReference type="InterPro" id="IPR006311">
    <property type="entry name" value="TAT_signal"/>
</dbReference>
<dbReference type="PROSITE" id="PS51318">
    <property type="entry name" value="TAT"/>
    <property type="match status" value="1"/>
</dbReference>
<evidence type="ECO:0000256" key="1">
    <source>
        <dbReference type="SAM" id="SignalP"/>
    </source>
</evidence>
<reference evidence="2 3" key="1">
    <citation type="submission" date="2015-09" db="EMBL/GenBank/DDBJ databases">
        <title>Draft genome sequence of Aliiroseovarius crassostreae CV919-312TSm, the causative agent of Roseovarius Oyster Disease (formerly Juvenile Oyster Disease).</title>
        <authorList>
            <person name="Kessner L."/>
            <person name="Spinard E."/>
            <person name="Nelson D."/>
        </authorList>
    </citation>
    <scope>NUCLEOTIDE SEQUENCE [LARGE SCALE GENOMIC DNA]</scope>
    <source>
        <strain evidence="2 3">CV919-312</strain>
    </source>
</reference>
<gene>
    <name evidence="2" type="ORF">AKJ29_13525</name>
</gene>
<sequence length="157" mass="16969">MTQNLITRRHILAGLLATPALSALPAIAATPHLIVHKDPSCGCCGAWVKVMQRSGFTAEINNMDYDTLYEFKRAGGIQDDLMSCHTAEVEGYLIEGHVPASDLNRLLAERPEAIGLTVPGMPYGAPGMGPESERDAYDVLLIRKDGSTELFARYPAA</sequence>
<dbReference type="EMBL" id="LKBA01000006">
    <property type="protein sequence ID" value="KPN63644.1"/>
    <property type="molecule type" value="Genomic_DNA"/>
</dbReference>
<dbReference type="AlphaFoldDB" id="A0A0P7IIL1"/>
<dbReference type="RefSeq" id="WP_055190189.1">
    <property type="nucleotide sequence ID" value="NZ_FPBS01000013.1"/>
</dbReference>
<dbReference type="InterPro" id="IPR007332">
    <property type="entry name" value="DUF411"/>
</dbReference>
<proteinExistence type="predicted"/>
<dbReference type="STRING" id="154981.AKJ29_13525"/>
<evidence type="ECO:0000313" key="2">
    <source>
        <dbReference type="EMBL" id="KPN63644.1"/>
    </source>
</evidence>
<keyword evidence="1" id="KW-0732">Signal</keyword>
<protein>
    <submittedName>
        <fullName evidence="2">Metal-binding protein</fullName>
    </submittedName>
</protein>
<comment type="caution">
    <text evidence="2">The sequence shown here is derived from an EMBL/GenBank/DDBJ whole genome shotgun (WGS) entry which is preliminary data.</text>
</comment>
<dbReference type="Pfam" id="PF04214">
    <property type="entry name" value="DUF411"/>
    <property type="match status" value="1"/>
</dbReference>
<accession>A0A0P7IIL1</accession>
<dbReference type="Proteomes" id="UP000050471">
    <property type="component" value="Unassembled WGS sequence"/>
</dbReference>
<organism evidence="2 3">
    <name type="scientific">Aliiroseovarius crassostreae</name>
    <dbReference type="NCBI Taxonomy" id="154981"/>
    <lineage>
        <taxon>Bacteria</taxon>
        <taxon>Pseudomonadati</taxon>
        <taxon>Pseudomonadota</taxon>
        <taxon>Alphaproteobacteria</taxon>
        <taxon>Rhodobacterales</taxon>
        <taxon>Paracoccaceae</taxon>
        <taxon>Aliiroseovarius</taxon>
    </lineage>
</organism>
<name>A0A0P7IIL1_9RHOB</name>